<evidence type="ECO:0000313" key="1">
    <source>
        <dbReference type="EMBL" id="KAJ8683898.1"/>
    </source>
</evidence>
<comment type="caution">
    <text evidence="1">The sequence shown here is derived from an EMBL/GenBank/DDBJ whole genome shotgun (WGS) entry which is preliminary data.</text>
</comment>
<gene>
    <name evidence="1" type="ORF">QAD02_019690</name>
</gene>
<protein>
    <submittedName>
        <fullName evidence="1">Uncharacterized protein</fullName>
    </submittedName>
</protein>
<keyword evidence="2" id="KW-1185">Reference proteome</keyword>
<evidence type="ECO:0000313" key="2">
    <source>
        <dbReference type="Proteomes" id="UP001239111"/>
    </source>
</evidence>
<sequence length="351" mass="39029">MFPEDLECNASDVAYIAKDCLIGNLQNSACMEWGDIDDDLTVLSLPAYTAPDLEDACNFVKKNDDHVPEKTFNDYGGLLYEDQCLTDGCAAIDFDADDLDFHNSRIGQNFSSNRGQSSDALSTYTSLDELIDLENDLSSLSRDNASVSQRDGTSDPFFEEEDLGFQVPNLFDNELADSIMMIDDDFLNDVTQSSDVLNGDKTIIVEDDSFLWIDSDAGRRKQNDESKIDDLYLREAFFIKTGIRINDVRVVLKRLCPILVVKSKVAIDDPNARDVKPNVQNHGENGLFGRVNKNGIENAKSAGQLGSNLNVPYVKSHLTEKVPLTNTFLRAFTSTLIKGLNAVSYRLEIDT</sequence>
<organism evidence="1 2">
    <name type="scientific">Eretmocerus hayati</name>
    <dbReference type="NCBI Taxonomy" id="131215"/>
    <lineage>
        <taxon>Eukaryota</taxon>
        <taxon>Metazoa</taxon>
        <taxon>Ecdysozoa</taxon>
        <taxon>Arthropoda</taxon>
        <taxon>Hexapoda</taxon>
        <taxon>Insecta</taxon>
        <taxon>Pterygota</taxon>
        <taxon>Neoptera</taxon>
        <taxon>Endopterygota</taxon>
        <taxon>Hymenoptera</taxon>
        <taxon>Apocrita</taxon>
        <taxon>Proctotrupomorpha</taxon>
        <taxon>Chalcidoidea</taxon>
        <taxon>Aphelinidae</taxon>
        <taxon>Aphelininae</taxon>
        <taxon>Eretmocerus</taxon>
    </lineage>
</organism>
<accession>A0ACC2PLE2</accession>
<proteinExistence type="predicted"/>
<dbReference type="Proteomes" id="UP001239111">
    <property type="component" value="Chromosome 1"/>
</dbReference>
<reference evidence="1" key="1">
    <citation type="submission" date="2023-04" db="EMBL/GenBank/DDBJ databases">
        <title>A chromosome-level genome assembly of the parasitoid wasp Eretmocerus hayati.</title>
        <authorList>
            <person name="Zhong Y."/>
            <person name="Liu S."/>
            <person name="Liu Y."/>
        </authorList>
    </citation>
    <scope>NUCLEOTIDE SEQUENCE</scope>
    <source>
        <strain evidence="1">ZJU_SS_LIU_2023</strain>
    </source>
</reference>
<dbReference type="EMBL" id="CM056741">
    <property type="protein sequence ID" value="KAJ8683898.1"/>
    <property type="molecule type" value="Genomic_DNA"/>
</dbReference>
<name>A0ACC2PLE2_9HYME</name>